<name>A0A8S1X7M2_PAROT</name>
<reference evidence="1" key="1">
    <citation type="submission" date="2021-01" db="EMBL/GenBank/DDBJ databases">
        <authorList>
            <consortium name="Genoscope - CEA"/>
            <person name="William W."/>
        </authorList>
    </citation>
    <scope>NUCLEOTIDE SEQUENCE</scope>
</reference>
<protein>
    <submittedName>
        <fullName evidence="1">Uncharacterized protein</fullName>
    </submittedName>
</protein>
<dbReference type="Proteomes" id="UP000683925">
    <property type="component" value="Unassembled WGS sequence"/>
</dbReference>
<accession>A0A8S1X7M2</accession>
<evidence type="ECO:0000313" key="2">
    <source>
        <dbReference type="Proteomes" id="UP000683925"/>
    </source>
</evidence>
<organism evidence="1 2">
    <name type="scientific">Paramecium octaurelia</name>
    <dbReference type="NCBI Taxonomy" id="43137"/>
    <lineage>
        <taxon>Eukaryota</taxon>
        <taxon>Sar</taxon>
        <taxon>Alveolata</taxon>
        <taxon>Ciliophora</taxon>
        <taxon>Intramacronucleata</taxon>
        <taxon>Oligohymenophorea</taxon>
        <taxon>Peniculida</taxon>
        <taxon>Parameciidae</taxon>
        <taxon>Paramecium</taxon>
    </lineage>
</organism>
<keyword evidence="2" id="KW-1185">Reference proteome</keyword>
<dbReference type="EMBL" id="CAJJDP010000113">
    <property type="protein sequence ID" value="CAD8197052.1"/>
    <property type="molecule type" value="Genomic_DNA"/>
</dbReference>
<proteinExistence type="predicted"/>
<sequence length="40" mass="4849">MPDLRILTIYRGIKSTGEIQYERQNKIKKLMILWNKKINT</sequence>
<gene>
    <name evidence="1" type="ORF">POCTA_138.1.T1130114</name>
</gene>
<comment type="caution">
    <text evidence="1">The sequence shown here is derived from an EMBL/GenBank/DDBJ whole genome shotgun (WGS) entry which is preliminary data.</text>
</comment>
<evidence type="ECO:0000313" key="1">
    <source>
        <dbReference type="EMBL" id="CAD8197052.1"/>
    </source>
</evidence>
<dbReference type="AlphaFoldDB" id="A0A8S1X7M2"/>